<dbReference type="Gene3D" id="1.20.1250.20">
    <property type="entry name" value="MFS general substrate transporter like domains"/>
    <property type="match status" value="1"/>
</dbReference>
<dbReference type="Proteomes" id="UP000492820">
    <property type="component" value="Unassembled WGS sequence"/>
</dbReference>
<accession>A0A068WSK7</accession>
<dbReference type="PANTHER" id="PTHR11328">
    <property type="entry name" value="MAJOR FACILITATOR SUPERFAMILY DOMAIN-CONTAINING PROTEIN"/>
    <property type="match status" value="1"/>
</dbReference>
<keyword evidence="2" id="KW-0472">Membrane</keyword>
<reference evidence="3 4" key="1">
    <citation type="journal article" date="2013" name="Nature">
        <title>The genomes of four tapeworm species reveal adaptations to parasitism.</title>
        <authorList>
            <person name="Tsai I.J."/>
            <person name="Zarowiecki M."/>
            <person name="Holroyd N."/>
            <person name="Garciarrubio A."/>
            <person name="Sanchez-Flores A."/>
            <person name="Brooks K.L."/>
            <person name="Tracey A."/>
            <person name="Bobes R.J."/>
            <person name="Fragoso G."/>
            <person name="Sciutto E."/>
            <person name="Aslett M."/>
            <person name="Beasley H."/>
            <person name="Bennett H.M."/>
            <person name="Cai J."/>
            <person name="Camicia F."/>
            <person name="Clark R."/>
            <person name="Cucher M."/>
            <person name="De Silva N."/>
            <person name="Day T.A."/>
            <person name="Deplazes P."/>
            <person name="Estrada K."/>
            <person name="Fernandez C."/>
            <person name="Holland P.W."/>
            <person name="Hou J."/>
            <person name="Hu S."/>
            <person name="Huckvale T."/>
            <person name="Hung S.S."/>
            <person name="Kamenetzky L."/>
            <person name="Keane J.A."/>
            <person name="Kiss F."/>
            <person name="Koziol U."/>
            <person name="Lambert O."/>
            <person name="Liu K."/>
            <person name="Luo X."/>
            <person name="Luo Y."/>
            <person name="Macchiaroli N."/>
            <person name="Nichol S."/>
            <person name="Paps J."/>
            <person name="Parkinson J."/>
            <person name="Pouchkina-Stantcheva N."/>
            <person name="Riddiford N."/>
            <person name="Rosenzvit M."/>
            <person name="Salinas G."/>
            <person name="Wasmuth J.D."/>
            <person name="Zamanian M."/>
            <person name="Zheng Y."/>
            <person name="Cai X."/>
            <person name="Soberon X."/>
            <person name="Olson P.D."/>
            <person name="Laclette J.P."/>
            <person name="Brehm K."/>
            <person name="Berriman M."/>
            <person name="Garciarrubio A."/>
            <person name="Bobes R.J."/>
            <person name="Fragoso G."/>
            <person name="Sanchez-Flores A."/>
            <person name="Estrada K."/>
            <person name="Cevallos M.A."/>
            <person name="Morett E."/>
            <person name="Gonzalez V."/>
            <person name="Portillo T."/>
            <person name="Ochoa-Leyva A."/>
            <person name="Jose M.V."/>
            <person name="Sciutto E."/>
            <person name="Landa A."/>
            <person name="Jimenez L."/>
            <person name="Valdes V."/>
            <person name="Carrero J.C."/>
            <person name="Larralde C."/>
            <person name="Morales-Montor J."/>
            <person name="Limon-Lason J."/>
            <person name="Soberon X."/>
            <person name="Laclette J.P."/>
        </authorList>
    </citation>
    <scope>NUCLEOTIDE SEQUENCE [LARGE SCALE GENOMIC DNA]</scope>
</reference>
<comment type="similarity">
    <text evidence="1">Belongs to the major facilitator superfamily.</text>
</comment>
<feature type="transmembrane region" description="Helical" evidence="2">
    <location>
        <begin position="446"/>
        <end position="470"/>
    </location>
</feature>
<dbReference type="EMBL" id="LK028581">
    <property type="protein sequence ID" value="CDS20618.1"/>
    <property type="molecule type" value="Genomic_DNA"/>
</dbReference>
<reference evidence="5" key="3">
    <citation type="submission" date="2020-10" db="UniProtKB">
        <authorList>
            <consortium name="WormBaseParasite"/>
        </authorList>
    </citation>
    <scope>IDENTIFICATION</scope>
</reference>
<evidence type="ECO:0000256" key="1">
    <source>
        <dbReference type="ARBA" id="ARBA00008335"/>
    </source>
</evidence>
<dbReference type="OrthoDB" id="197206at2759"/>
<evidence type="ECO:0000256" key="2">
    <source>
        <dbReference type="SAM" id="Phobius"/>
    </source>
</evidence>
<feature type="transmembrane region" description="Helical" evidence="2">
    <location>
        <begin position="345"/>
        <end position="367"/>
    </location>
</feature>
<dbReference type="PANTHER" id="PTHR11328:SF24">
    <property type="entry name" value="MAJOR FACILITATOR SUPERFAMILY (MFS) PROFILE DOMAIN-CONTAINING PROTEIN"/>
    <property type="match status" value="1"/>
</dbReference>
<feature type="transmembrane region" description="Helical" evidence="2">
    <location>
        <begin position="143"/>
        <end position="163"/>
    </location>
</feature>
<dbReference type="InterPro" id="IPR036259">
    <property type="entry name" value="MFS_trans_sf"/>
</dbReference>
<name>A0A068WSK7_ECHGR</name>
<dbReference type="Pfam" id="PF13347">
    <property type="entry name" value="MFS_2"/>
    <property type="match status" value="1"/>
</dbReference>
<dbReference type="GO" id="GO:0008643">
    <property type="term" value="P:carbohydrate transport"/>
    <property type="evidence" value="ECO:0007669"/>
    <property type="project" value="InterPro"/>
</dbReference>
<evidence type="ECO:0000313" key="3">
    <source>
        <dbReference type="EMBL" id="CDS20618.1"/>
    </source>
</evidence>
<feature type="transmembrane region" description="Helical" evidence="2">
    <location>
        <begin position="403"/>
        <end position="425"/>
    </location>
</feature>
<dbReference type="GO" id="GO:0005886">
    <property type="term" value="C:plasma membrane"/>
    <property type="evidence" value="ECO:0007669"/>
    <property type="project" value="TreeGrafter"/>
</dbReference>
<feature type="transmembrane region" description="Helical" evidence="2">
    <location>
        <begin position="314"/>
        <end position="339"/>
    </location>
</feature>
<feature type="transmembrane region" description="Helical" evidence="2">
    <location>
        <begin position="494"/>
        <end position="514"/>
    </location>
</feature>
<reference evidence="3" key="2">
    <citation type="submission" date="2014-06" db="EMBL/GenBank/DDBJ databases">
        <authorList>
            <person name="Aslett M."/>
        </authorList>
    </citation>
    <scope>NUCLEOTIDE SEQUENCE</scope>
</reference>
<sequence length="555" mass="60732">MSESSAKLDSNPPKVEVTASNTSVLCSSDGEPTISKPMPLWRKLAFASGGLPMQMMQNVISFFLPLFLLETVNLIPSFLSVVLLAARISDAVTDPLVGLLVLKTKSRFGQKRPWILFSTPVFVASFFALFYAVHWPAPAKLCFYLVAIVVLQFGLTAFHIPYSSLTMVLTHVPEERDLLTAFRMFSEVLAILFGVAVFGAIIAPYRVVSSCENSLFTNGTTVANFTEVTAISQPFVHPDAKRREAWAYMLAASVTCVICTVASLICFFGTRETGINLADTTADDVGAGDGDGGNATTPVGIFTAVRKVLTYPPYLYLMGAFLFLSLGIQFLQGNIALFITHSLHMSNYLIPGILCLLGFTILLVPLAQVLLRRLGKKTTMALGIVNVIPLLVLLNFISERPSLWIFFGMMIWASVTIAVAMLLPWSMLPDVIDAFQLQYSMRLESVFYSLIVFFNKFAVGISLAMSAGILELVGYDSSSNACHQPPEVGKTLRLLSSVAPIGFLIPALVFLYYYPLGNRELEEMRSKLLLRSNASTLDIVRSDVTINSAPSTQQP</sequence>
<keyword evidence="2" id="KW-1133">Transmembrane helix</keyword>
<feature type="transmembrane region" description="Helical" evidence="2">
    <location>
        <begin position="114"/>
        <end position="137"/>
    </location>
</feature>
<feature type="transmembrane region" description="Helical" evidence="2">
    <location>
        <begin position="379"/>
        <end position="397"/>
    </location>
</feature>
<dbReference type="GO" id="GO:0015293">
    <property type="term" value="F:symporter activity"/>
    <property type="evidence" value="ECO:0007669"/>
    <property type="project" value="InterPro"/>
</dbReference>
<gene>
    <name evidence="3" type="ORF">EgrG_001129800</name>
</gene>
<protein>
    <submittedName>
        <fullName evidence="3 5">Major facilitator superfamily domain containing protein</fullName>
    </submittedName>
</protein>
<dbReference type="AlphaFoldDB" id="A0A068WSK7"/>
<dbReference type="InterPro" id="IPR039672">
    <property type="entry name" value="MFS_2"/>
</dbReference>
<feature type="transmembrane region" description="Helical" evidence="2">
    <location>
        <begin position="245"/>
        <end position="268"/>
    </location>
</feature>
<proteinExistence type="inferred from homology"/>
<organism evidence="3">
    <name type="scientific">Echinococcus granulosus</name>
    <name type="common">Hydatid tapeworm</name>
    <dbReference type="NCBI Taxonomy" id="6210"/>
    <lineage>
        <taxon>Eukaryota</taxon>
        <taxon>Metazoa</taxon>
        <taxon>Spiralia</taxon>
        <taxon>Lophotrochozoa</taxon>
        <taxon>Platyhelminthes</taxon>
        <taxon>Cestoda</taxon>
        <taxon>Eucestoda</taxon>
        <taxon>Cyclophyllidea</taxon>
        <taxon>Taeniidae</taxon>
        <taxon>Echinococcus</taxon>
        <taxon>Echinococcus granulosus group</taxon>
    </lineage>
</organism>
<evidence type="ECO:0000313" key="4">
    <source>
        <dbReference type="Proteomes" id="UP000492820"/>
    </source>
</evidence>
<feature type="transmembrane region" description="Helical" evidence="2">
    <location>
        <begin position="184"/>
        <end position="205"/>
    </location>
</feature>
<keyword evidence="2" id="KW-0812">Transmembrane</keyword>
<evidence type="ECO:0000313" key="5">
    <source>
        <dbReference type="WBParaSite" id="EgrG_001129800"/>
    </source>
</evidence>
<dbReference type="WBParaSite" id="EgrG_001129800">
    <property type="protein sequence ID" value="EgrG_001129800"/>
    <property type="gene ID" value="EgrG_001129800"/>
</dbReference>
<dbReference type="SUPFAM" id="SSF103473">
    <property type="entry name" value="MFS general substrate transporter"/>
    <property type="match status" value="1"/>
</dbReference>